<dbReference type="AlphaFoldDB" id="A0A1S2LDI7"/>
<dbReference type="Pfam" id="PF22570">
    <property type="entry name" value="LiaF-TM"/>
    <property type="match status" value="1"/>
</dbReference>
<dbReference type="InterPro" id="IPR016975">
    <property type="entry name" value="Cell_wall_LiaF"/>
</dbReference>
<dbReference type="InterPro" id="IPR024425">
    <property type="entry name" value="LiaF-like_C"/>
</dbReference>
<dbReference type="EMBL" id="MLQQ01000040">
    <property type="protein sequence ID" value="OIJ10143.1"/>
    <property type="molecule type" value="Genomic_DNA"/>
</dbReference>
<dbReference type="Proteomes" id="UP000180098">
    <property type="component" value="Unassembled WGS sequence"/>
</dbReference>
<name>A0A1S2LDI7_9BACI</name>
<dbReference type="PIRSF" id="PIRSF031509">
    <property type="entry name" value="Cell_wall_LiaF/YvqF"/>
    <property type="match status" value="1"/>
</dbReference>
<evidence type="ECO:0000259" key="3">
    <source>
        <dbReference type="Pfam" id="PF22570"/>
    </source>
</evidence>
<feature type="transmembrane region" description="Helical" evidence="1">
    <location>
        <begin position="34"/>
        <end position="50"/>
    </location>
</feature>
<keyword evidence="1" id="KW-1133">Transmembrane helix</keyword>
<keyword evidence="1" id="KW-0472">Membrane</keyword>
<gene>
    <name evidence="4" type="ORF">BKP35_13595</name>
</gene>
<evidence type="ECO:0000259" key="2">
    <source>
        <dbReference type="Pfam" id="PF09922"/>
    </source>
</evidence>
<feature type="domain" description="LiaF transmembrane" evidence="3">
    <location>
        <begin position="5"/>
        <end position="118"/>
    </location>
</feature>
<dbReference type="RefSeq" id="WP_071313908.1">
    <property type="nucleotide sequence ID" value="NZ_MLQQ01000040.1"/>
</dbReference>
<accession>A0A1S2LDI7</accession>
<feature type="transmembrane region" description="Helical" evidence="1">
    <location>
        <begin position="98"/>
        <end position="116"/>
    </location>
</feature>
<keyword evidence="1" id="KW-0812">Transmembrane</keyword>
<dbReference type="InterPro" id="IPR047793">
    <property type="entry name" value="LiaF_C"/>
</dbReference>
<evidence type="ECO:0000313" key="5">
    <source>
        <dbReference type="Proteomes" id="UP000180098"/>
    </source>
</evidence>
<evidence type="ECO:0000313" key="4">
    <source>
        <dbReference type="EMBL" id="OIJ10143.1"/>
    </source>
</evidence>
<feature type="transmembrane region" description="Helical" evidence="1">
    <location>
        <begin position="70"/>
        <end position="86"/>
    </location>
</feature>
<dbReference type="OrthoDB" id="1953204at2"/>
<evidence type="ECO:0008006" key="6">
    <source>
        <dbReference type="Google" id="ProtNLM"/>
    </source>
</evidence>
<keyword evidence="5" id="KW-1185">Reference proteome</keyword>
<reference evidence="4 5" key="1">
    <citation type="submission" date="2016-10" db="EMBL/GenBank/DDBJ databases">
        <title>Draft genome sequences of four alkaliphilic bacteria belonging to the Anaerobacillus genus.</title>
        <authorList>
            <person name="Bassil N.M."/>
            <person name="Lloyd J.R."/>
        </authorList>
    </citation>
    <scope>NUCLEOTIDE SEQUENCE [LARGE SCALE GENOMIC DNA]</scope>
    <source>
        <strain evidence="4 5">DSM 15340</strain>
    </source>
</reference>
<dbReference type="InterPro" id="IPR054331">
    <property type="entry name" value="LiaF_TM"/>
</dbReference>
<organism evidence="4 5">
    <name type="scientific">Anaerobacillus arseniciselenatis</name>
    <dbReference type="NCBI Taxonomy" id="85682"/>
    <lineage>
        <taxon>Bacteria</taxon>
        <taxon>Bacillati</taxon>
        <taxon>Bacillota</taxon>
        <taxon>Bacilli</taxon>
        <taxon>Bacillales</taxon>
        <taxon>Bacillaceae</taxon>
        <taxon>Anaerobacillus</taxon>
    </lineage>
</organism>
<dbReference type="Pfam" id="PF09922">
    <property type="entry name" value="LiaF-like_C"/>
    <property type="match status" value="1"/>
</dbReference>
<dbReference type="GO" id="GO:0016020">
    <property type="term" value="C:membrane"/>
    <property type="evidence" value="ECO:0007669"/>
    <property type="project" value="InterPro"/>
</dbReference>
<dbReference type="NCBIfam" id="NF040535">
    <property type="entry name" value="LiaF_C_term"/>
    <property type="match status" value="1"/>
</dbReference>
<comment type="caution">
    <text evidence="4">The sequence shown here is derived from an EMBL/GenBank/DDBJ whole genome shotgun (WGS) entry which is preliminary data.</text>
</comment>
<protein>
    <recommendedName>
        <fullName evidence="6">Cell wall-active antibiotics response LiaF-like C-terminal domain-containing protein</fullName>
    </recommendedName>
</protein>
<feature type="domain" description="Cell wall-active antibiotics response LiaF-like C-terminal" evidence="2">
    <location>
        <begin position="156"/>
        <end position="267"/>
    </location>
</feature>
<sequence length="271" mass="30518">MANKILGLIVLCIGLIFLLTNVGAISMNIGTVISTYWPLIIIYFGLRQVLRGLIYFTRKLRDGKWRINKLFWGLFVLAIGTVVQGNNLDYFQISWGQFWSWTWPILIIYVGLSMLLNRGGDLIVVDLSGKYDEDDYSVSKKKKRKFSANVKQKHLIGDVRLGNTPWQIEDLQAWVGIGDISLDLSTAMLKEGVNTIDLSGGIGDVKILVPEQLPVKVNVDVKLGEVKVFDNKQSGTSRRVSYESENYATADKKVEIYIQLSIGDVKVKRVD</sequence>
<evidence type="ECO:0000256" key="1">
    <source>
        <dbReference type="SAM" id="Phobius"/>
    </source>
</evidence>
<proteinExistence type="predicted"/>